<dbReference type="InterPro" id="IPR014716">
    <property type="entry name" value="Fibrinogen_a/b/g_C_1"/>
</dbReference>
<dbReference type="EnsemblMetazoa" id="CLYHEMT001999.1">
    <property type="protein sequence ID" value="CLYHEMP001999.1"/>
    <property type="gene ID" value="CLYHEMG001999"/>
</dbReference>
<dbReference type="InterPro" id="IPR002181">
    <property type="entry name" value="Fibrinogen_a/b/g_C_dom"/>
</dbReference>
<dbReference type="InterPro" id="IPR036056">
    <property type="entry name" value="Fibrinogen-like_C"/>
</dbReference>
<name>A0A7M5WIK2_9CNID</name>
<keyword evidence="4" id="KW-1015">Disulfide bond</keyword>
<dbReference type="SUPFAM" id="SSF56496">
    <property type="entry name" value="Fibrinogen C-terminal domain-like"/>
    <property type="match status" value="1"/>
</dbReference>
<keyword evidence="5" id="KW-0812">Transmembrane</keyword>
<proteinExistence type="predicted"/>
<dbReference type="PROSITE" id="PS51406">
    <property type="entry name" value="FIBRINOGEN_C_2"/>
    <property type="match status" value="1"/>
</dbReference>
<feature type="transmembrane region" description="Helical" evidence="5">
    <location>
        <begin position="7"/>
        <end position="25"/>
    </location>
</feature>
<dbReference type="PANTHER" id="PTHR16146:SF46">
    <property type="entry name" value="INTELECTIN-1A-RELATED"/>
    <property type="match status" value="1"/>
</dbReference>
<organism evidence="7 8">
    <name type="scientific">Clytia hemisphaerica</name>
    <dbReference type="NCBI Taxonomy" id="252671"/>
    <lineage>
        <taxon>Eukaryota</taxon>
        <taxon>Metazoa</taxon>
        <taxon>Cnidaria</taxon>
        <taxon>Hydrozoa</taxon>
        <taxon>Hydroidolina</taxon>
        <taxon>Leptothecata</taxon>
        <taxon>Obeliida</taxon>
        <taxon>Clytiidae</taxon>
        <taxon>Clytia</taxon>
    </lineage>
</organism>
<evidence type="ECO:0000256" key="2">
    <source>
        <dbReference type="ARBA" id="ARBA00022734"/>
    </source>
</evidence>
<accession>A0A7M5WIK2</accession>
<sequence>MKFCYSIFTYFIFIIFRINLTFGNLHRQFSPNIRYHQPTNQSSAFNYSFINVKKLKGYILSYTSPLADFEVANKTKCVKECVKTEGLCKSINLITLTTDGYQCQILAHDIYTTPRNLITQSDSTHYIITNKCMKSPCGKDEKCVPNYIDNTFNCYNKPSSCSEVKQLQPLATSGFFNITLNGKRVQVYCDMHTDGGGWMMVGNYSITQNNFSNPLPLPVGDIESLDQVSTGNFILNSTHLPVLEGWSPIKEVRFFCYKPSVGETMDFVTSQTLLGINFKNYLIGKFAYTSSWLNNAQAPTAFQKLPDDDSSWLMEIYNLGIPNVKKDTRLWNHIAWLSGLKHYGLYRDRRECGDYNIFEPQVGNLEQIGKWRFYVR</sequence>
<dbReference type="Pfam" id="PF00147">
    <property type="entry name" value="Fibrinogen_C"/>
    <property type="match status" value="1"/>
</dbReference>
<feature type="domain" description="Fibrinogen C-terminal" evidence="6">
    <location>
        <begin position="152"/>
        <end position="201"/>
    </location>
</feature>
<dbReference type="GO" id="GO:0070492">
    <property type="term" value="F:oligosaccharide binding"/>
    <property type="evidence" value="ECO:0007669"/>
    <property type="project" value="TreeGrafter"/>
</dbReference>
<evidence type="ECO:0000256" key="1">
    <source>
        <dbReference type="ARBA" id="ARBA00022723"/>
    </source>
</evidence>
<keyword evidence="5" id="KW-1133">Transmembrane helix</keyword>
<dbReference type="RefSeq" id="XP_066936198.1">
    <property type="nucleotide sequence ID" value="XM_067080097.1"/>
</dbReference>
<dbReference type="Gene3D" id="3.90.215.10">
    <property type="entry name" value="Gamma Fibrinogen, chain A, domain 1"/>
    <property type="match status" value="1"/>
</dbReference>
<dbReference type="NCBIfam" id="NF040941">
    <property type="entry name" value="GGGWT_bact"/>
    <property type="match status" value="1"/>
</dbReference>
<evidence type="ECO:0000256" key="5">
    <source>
        <dbReference type="SAM" id="Phobius"/>
    </source>
</evidence>
<dbReference type="AlphaFoldDB" id="A0A7M5WIK2"/>
<keyword evidence="5" id="KW-0472">Membrane</keyword>
<reference evidence="7" key="1">
    <citation type="submission" date="2021-01" db="UniProtKB">
        <authorList>
            <consortium name="EnsemblMetazoa"/>
        </authorList>
    </citation>
    <scope>IDENTIFICATION</scope>
</reference>
<dbReference type="GeneID" id="136823940"/>
<evidence type="ECO:0000256" key="4">
    <source>
        <dbReference type="ARBA" id="ARBA00023157"/>
    </source>
</evidence>
<evidence type="ECO:0000259" key="6">
    <source>
        <dbReference type="PROSITE" id="PS51406"/>
    </source>
</evidence>
<dbReference type="Proteomes" id="UP000594262">
    <property type="component" value="Unplaced"/>
</dbReference>
<dbReference type="OrthoDB" id="5946350at2759"/>
<keyword evidence="8" id="KW-1185">Reference proteome</keyword>
<keyword evidence="3" id="KW-0106">Calcium</keyword>
<dbReference type="GO" id="GO:0005615">
    <property type="term" value="C:extracellular space"/>
    <property type="evidence" value="ECO:0007669"/>
    <property type="project" value="TreeGrafter"/>
</dbReference>
<evidence type="ECO:0000313" key="7">
    <source>
        <dbReference type="EnsemblMetazoa" id="CLYHEMP001999.1"/>
    </source>
</evidence>
<evidence type="ECO:0000256" key="3">
    <source>
        <dbReference type="ARBA" id="ARBA00022837"/>
    </source>
</evidence>
<evidence type="ECO:0000313" key="8">
    <source>
        <dbReference type="Proteomes" id="UP000594262"/>
    </source>
</evidence>
<keyword evidence="2" id="KW-0430">Lectin</keyword>
<dbReference type="PANTHER" id="PTHR16146">
    <property type="entry name" value="INTELECTIN"/>
    <property type="match status" value="1"/>
</dbReference>
<protein>
    <recommendedName>
        <fullName evidence="6">Fibrinogen C-terminal domain-containing protein</fullName>
    </recommendedName>
</protein>
<dbReference type="GO" id="GO:0046872">
    <property type="term" value="F:metal ion binding"/>
    <property type="evidence" value="ECO:0007669"/>
    <property type="project" value="UniProtKB-KW"/>
</dbReference>
<keyword evidence="1" id="KW-0479">Metal-binding</keyword>